<name>A0A0N9P8G0_9VIRU</name>
<organism evidence="2 3">
    <name type="scientific">Port-miou virus</name>
    <dbReference type="NCBI Taxonomy" id="1733873"/>
    <lineage>
        <taxon>Viruses</taxon>
        <taxon>Varidnaviria</taxon>
        <taxon>Bamfordvirae</taxon>
        <taxon>Nucleocytoviricota</taxon>
        <taxon>Megaviricetes</taxon>
        <taxon>Pimascovirales</taxon>
        <taxon>Pimascovirales incertae sedis</taxon>
        <taxon>Marseilleviridae</taxon>
        <taxon>Losannavirus</taxon>
        <taxon>Losannavirus lausannense</taxon>
        <taxon>Lausannevirus</taxon>
    </lineage>
</organism>
<dbReference type="EMBL" id="KT428292">
    <property type="protein sequence ID" value="ALH06719.1"/>
    <property type="molecule type" value="Genomic_DNA"/>
</dbReference>
<dbReference type="PROSITE" id="PS51688">
    <property type="entry name" value="ICA"/>
    <property type="match status" value="1"/>
</dbReference>
<accession>A0A0N9P8G0</accession>
<sequence length="383" mass="39261">MTTNFETRRELTVSKKFVVPVVPDLASASLATPGAIVFDKSSGNLNVATGTSWSSGLSAAATPTVRGAVFGNTGTGISSATSLGYLSNAGTVTGTYVGYGAAETLGSGSSDCTAVGYRAMDVPSTNLSCTAVGANSGKAVGDQNISVGVSTADGATGSDNVMIGNDTAAGMTGNRNILVGTQVADGAITGPFNDNVVIGYQAGRNATIATGNVVLGSGASPNLGACQNCVVLGRNSTAGTSGSNRIILGASTTGTTNNEMTIAPTITRWRSLGLSSAAAANTLQIDPATGVITQVASSKRFKDNIRNLEVDTEKLHQLSLKTYNYKEDKKEDYGLIAEEAYEILPEIVTLDAEGKPHGIRHTTLAMLLLAEVQSLRKELRELH</sequence>
<reference evidence="2" key="1">
    <citation type="journal article" date="2015" name="Genome Announc.">
        <title>Complete Genome Sequence of a New Member of the Marseilleviridae Recovered from the Brackish Submarine Spring in the Cassis Port-Miou Calanque, France.</title>
        <authorList>
            <person name="Doutre G."/>
            <person name="Arfib B."/>
            <person name="Rochette P."/>
            <person name="Claverie J.M."/>
            <person name="Bonin P."/>
            <person name="Abergel C."/>
        </authorList>
    </citation>
    <scope>NUCLEOTIDE SEQUENCE [LARGE SCALE GENOMIC DNA]</scope>
    <source>
        <strain evidence="2">1</strain>
    </source>
</reference>
<dbReference type="InterPro" id="IPR030392">
    <property type="entry name" value="S74_ICA"/>
</dbReference>
<protein>
    <recommendedName>
        <fullName evidence="1">Peptidase S74 domain-containing protein</fullName>
    </recommendedName>
</protein>
<feature type="domain" description="Peptidase S74" evidence="1">
    <location>
        <begin position="297"/>
        <end position="383"/>
    </location>
</feature>
<evidence type="ECO:0000313" key="2">
    <source>
        <dbReference type="EMBL" id="ALH06719.1"/>
    </source>
</evidence>
<dbReference type="Pfam" id="PF13884">
    <property type="entry name" value="Peptidase_S74"/>
    <property type="match status" value="1"/>
</dbReference>
<evidence type="ECO:0000259" key="1">
    <source>
        <dbReference type="PROSITE" id="PS51688"/>
    </source>
</evidence>
<gene>
    <name evidence="2" type="ORF">PMV_021</name>
</gene>
<dbReference type="Proteomes" id="UP000319438">
    <property type="component" value="Segment"/>
</dbReference>
<proteinExistence type="predicted"/>
<evidence type="ECO:0000313" key="3">
    <source>
        <dbReference type="Proteomes" id="UP000319438"/>
    </source>
</evidence>